<feature type="compositionally biased region" description="Low complexity" evidence="9">
    <location>
        <begin position="1006"/>
        <end position="1025"/>
    </location>
</feature>
<dbReference type="EMBL" id="BFEA01000828">
    <property type="protein sequence ID" value="GBG90644.1"/>
    <property type="molecule type" value="Genomic_DNA"/>
</dbReference>
<evidence type="ECO:0000256" key="1">
    <source>
        <dbReference type="ARBA" id="ARBA00004123"/>
    </source>
</evidence>
<feature type="region of interest" description="Disordered" evidence="9">
    <location>
        <begin position="1073"/>
        <end position="1094"/>
    </location>
</feature>
<organism evidence="11 12">
    <name type="scientific">Chara braunii</name>
    <name type="common">Braun's stonewort</name>
    <dbReference type="NCBI Taxonomy" id="69332"/>
    <lineage>
        <taxon>Eukaryota</taxon>
        <taxon>Viridiplantae</taxon>
        <taxon>Streptophyta</taxon>
        <taxon>Charophyceae</taxon>
        <taxon>Charales</taxon>
        <taxon>Characeae</taxon>
        <taxon>Chara</taxon>
    </lineage>
</organism>
<dbReference type="GO" id="GO:0008270">
    <property type="term" value="F:zinc ion binding"/>
    <property type="evidence" value="ECO:0007669"/>
    <property type="project" value="UniProtKB-KW"/>
</dbReference>
<dbReference type="InterPro" id="IPR012337">
    <property type="entry name" value="RNaseH-like_sf"/>
</dbReference>
<dbReference type="SUPFAM" id="SSF53098">
    <property type="entry name" value="Ribonuclease H-like"/>
    <property type="match status" value="1"/>
</dbReference>
<feature type="compositionally biased region" description="Gly residues" evidence="9">
    <location>
        <begin position="1207"/>
        <end position="1222"/>
    </location>
</feature>
<proteinExistence type="predicted"/>
<keyword evidence="2" id="KW-0479">Metal-binding</keyword>
<gene>
    <name evidence="11" type="ORF">CBR_g50992</name>
</gene>
<feature type="domain" description="BED-type" evidence="10">
    <location>
        <begin position="25"/>
        <end position="85"/>
    </location>
</feature>
<keyword evidence="6" id="KW-0539">Nucleus</keyword>
<feature type="region of interest" description="Disordered" evidence="9">
    <location>
        <begin position="821"/>
        <end position="845"/>
    </location>
</feature>
<dbReference type="Pfam" id="PF05699">
    <property type="entry name" value="Dimer_Tnp_hAT"/>
    <property type="match status" value="1"/>
</dbReference>
<feature type="compositionally biased region" description="Low complexity" evidence="9">
    <location>
        <begin position="666"/>
        <end position="676"/>
    </location>
</feature>
<evidence type="ECO:0000256" key="4">
    <source>
        <dbReference type="ARBA" id="ARBA00022833"/>
    </source>
</evidence>
<dbReference type="Pfam" id="PF04937">
    <property type="entry name" value="DUF659"/>
    <property type="match status" value="1"/>
</dbReference>
<name>A0A388M7T1_CHABU</name>
<feature type="compositionally biased region" description="Basic and acidic residues" evidence="9">
    <location>
        <begin position="1073"/>
        <end position="1082"/>
    </location>
</feature>
<comment type="subcellular location">
    <subcellularLocation>
        <location evidence="1">Nucleus</location>
    </subcellularLocation>
</comment>
<keyword evidence="8" id="KW-0175">Coiled coil</keyword>
<feature type="compositionally biased region" description="Basic and acidic residues" evidence="9">
    <location>
        <begin position="1181"/>
        <end position="1191"/>
    </location>
</feature>
<dbReference type="PANTHER" id="PTHR32166:SF123">
    <property type="entry name" value="BED-TYPE DOMAIN-CONTAINING PROTEIN"/>
    <property type="match status" value="1"/>
</dbReference>
<dbReference type="OrthoDB" id="1935289at2759"/>
<reference evidence="11 12" key="1">
    <citation type="journal article" date="2018" name="Cell">
        <title>The Chara Genome: Secondary Complexity and Implications for Plant Terrestrialization.</title>
        <authorList>
            <person name="Nishiyama T."/>
            <person name="Sakayama H."/>
            <person name="Vries J.D."/>
            <person name="Buschmann H."/>
            <person name="Saint-Marcoux D."/>
            <person name="Ullrich K.K."/>
            <person name="Haas F.B."/>
            <person name="Vanderstraeten L."/>
            <person name="Becker D."/>
            <person name="Lang D."/>
            <person name="Vosolsobe S."/>
            <person name="Rombauts S."/>
            <person name="Wilhelmsson P.K.I."/>
            <person name="Janitza P."/>
            <person name="Kern R."/>
            <person name="Heyl A."/>
            <person name="Rumpler F."/>
            <person name="Villalobos L.I.A.C."/>
            <person name="Clay J.M."/>
            <person name="Skokan R."/>
            <person name="Toyoda A."/>
            <person name="Suzuki Y."/>
            <person name="Kagoshima H."/>
            <person name="Schijlen E."/>
            <person name="Tajeshwar N."/>
            <person name="Catarino B."/>
            <person name="Hetherington A.J."/>
            <person name="Saltykova A."/>
            <person name="Bonnot C."/>
            <person name="Breuninger H."/>
            <person name="Symeonidi A."/>
            <person name="Radhakrishnan G.V."/>
            <person name="Van Nieuwerburgh F."/>
            <person name="Deforce D."/>
            <person name="Chang C."/>
            <person name="Karol K.G."/>
            <person name="Hedrich R."/>
            <person name="Ulvskov P."/>
            <person name="Glockner G."/>
            <person name="Delwiche C.F."/>
            <person name="Petrasek J."/>
            <person name="Van de Peer Y."/>
            <person name="Friml J."/>
            <person name="Beilby M."/>
            <person name="Dolan L."/>
            <person name="Kohara Y."/>
            <person name="Sugano S."/>
            <person name="Fujiyama A."/>
            <person name="Delaux P.-M."/>
            <person name="Quint M."/>
            <person name="TheiBen G."/>
            <person name="Hagemann M."/>
            <person name="Harholt J."/>
            <person name="Dunand C."/>
            <person name="Zachgo S."/>
            <person name="Langdale J."/>
            <person name="Maumus F."/>
            <person name="Straeten D.V.D."/>
            <person name="Gould S.B."/>
            <person name="Rensing S.A."/>
        </authorList>
    </citation>
    <scope>NUCLEOTIDE SEQUENCE [LARGE SCALE GENOMIC DNA]</scope>
    <source>
        <strain evidence="11 12">S276</strain>
    </source>
</reference>
<feature type="compositionally biased region" description="Basic and acidic residues" evidence="9">
    <location>
        <begin position="704"/>
        <end position="713"/>
    </location>
</feature>
<feature type="region of interest" description="Disordered" evidence="9">
    <location>
        <begin position="870"/>
        <end position="946"/>
    </location>
</feature>
<feature type="region of interest" description="Disordered" evidence="9">
    <location>
        <begin position="704"/>
        <end position="759"/>
    </location>
</feature>
<evidence type="ECO:0000256" key="5">
    <source>
        <dbReference type="ARBA" id="ARBA00023125"/>
    </source>
</evidence>
<dbReference type="Gramene" id="GBG90644">
    <property type="protein sequence ID" value="GBG90644"/>
    <property type="gene ID" value="CBR_g50992"/>
</dbReference>
<dbReference type="GO" id="GO:0003677">
    <property type="term" value="F:DNA binding"/>
    <property type="evidence" value="ECO:0007669"/>
    <property type="project" value="UniProtKB-KW"/>
</dbReference>
<feature type="coiled-coil region" evidence="8">
    <location>
        <begin position="1135"/>
        <end position="1162"/>
    </location>
</feature>
<evidence type="ECO:0000256" key="9">
    <source>
        <dbReference type="SAM" id="MobiDB-lite"/>
    </source>
</evidence>
<feature type="region of interest" description="Disordered" evidence="9">
    <location>
        <begin position="585"/>
        <end position="679"/>
    </location>
</feature>
<keyword evidence="5" id="KW-0238">DNA-binding</keyword>
<sequence>MTGGAGGSGGNNFVPASDVVMDELRRKSRVWRHVTQGQRMGTWEKRHGDNKLRCNYCKHVWQGNLFKAQRHFTQLKRCTAVMMDVFVDIWNHTDYEFENQHHRGIVAYMREHDTVDRRVVDTHKRQRLSTLDEVYDPDGQAAFRDTFLQWCYDSAIPFNAFRRQSWYRHKKALAAMSRGVRPVYPSFKDIGGGGTANQRGKVAAMLREVRASFELVGATILSDGRQSQDARPIINFLAAAKRDALLYATVQRDGSVAETARIVLRRWKAIFRSFPPKDVLTICTDSASNYTSAAKLLAKDPDPEIRRITWLPCAIHVASLMLSDIGTGVPWVIRCADFWRNVQYAVSVMTPVHQLLRRLDRGGMIMSMMYSWSQELARQVAAVDVPDDMRRLCVEAVQIRTMHMLEPAHAAAHLLNPRRHSLRYYESARRTAADLEVATECDSFFLAQTGGDAAGDAYLRVRQQMRSFHSRVGHTTDRVTRDVEAEACVGDEETSRYASWWVEHDACFPDLQEIAGRVMHMWTSASPAERNWADHERILTAKRNKLKFRKVTQLVEIATNLNLLGCSDRSGGYVLPWGHMETLAEARPDEYTHTPTTTDKDDEEEPEPKEWGARPRSAVATHEVSAQVRRFQQQGSRRPERVAEVFGPRAETLHPYDYVPPPPAEPAETSEASSATKDLRRSLRLQTQADSSTGVRREVSGHLDDITVDEHMPSQHTPTSAPPGDREQTNLRTSDFPGLTHGHSDTGFPGWGHRGERVGDDVEYRPTKAGVPESTEELHARLDREEEQRLEVLQRERAGRAAYMAEQQRAWDLETGAAVPDPGGVEHRDPFAPDLAQTEGHGDPTVPEHGDLAVSDVVLGFCAADTLQPDDVRTEETVRMEGDSDEHGDGGCGPGLEADDGADTVGRLSPSPSAGLGRLSHGPIGGDDMDLQAADPEEVGGSLQRAGVEDPISRGAAGSLGVGVRSPPLYTPVTPRYSGSPASLECEQHRSESIMVAGRGAHRAGTSSLTPPLPTVPHSTPTPVTGKAVSRGHVPTSSSPRLDTQQSFHRPWSTVRRVDDRVRGDFVAHRTRLREDSEEHRPAPSLTTGYRILDQPGHDTCRGMLLGSRRGAPAFYTSGEDGVPTPHGERHHSSMNELEARIAREEARLRESLEELDREHKRMAVARTSDADTEEEPIEVASRRERERERLVAAQARMAPPTRGRGGRGNRGGGGGRGGRGGRGSRGKGR</sequence>
<accession>A0A388M7T1</accession>
<protein>
    <recommendedName>
        <fullName evidence="10">BED-type domain-containing protein</fullName>
    </recommendedName>
</protein>
<feature type="compositionally biased region" description="Polar residues" evidence="9">
    <location>
        <begin position="1035"/>
        <end position="1047"/>
    </location>
</feature>
<feature type="region of interest" description="Disordered" evidence="9">
    <location>
        <begin position="1003"/>
        <end position="1047"/>
    </location>
</feature>
<evidence type="ECO:0000256" key="8">
    <source>
        <dbReference type="SAM" id="Coils"/>
    </source>
</evidence>
<evidence type="ECO:0000313" key="11">
    <source>
        <dbReference type="EMBL" id="GBG90644.1"/>
    </source>
</evidence>
<dbReference type="InterPro" id="IPR003656">
    <property type="entry name" value="Znf_BED"/>
</dbReference>
<dbReference type="PANTHER" id="PTHR32166">
    <property type="entry name" value="OSJNBA0013A04.12 PROTEIN"/>
    <property type="match status" value="1"/>
</dbReference>
<evidence type="ECO:0000256" key="6">
    <source>
        <dbReference type="ARBA" id="ARBA00023242"/>
    </source>
</evidence>
<feature type="compositionally biased region" description="Acidic residues" evidence="9">
    <location>
        <begin position="927"/>
        <end position="938"/>
    </location>
</feature>
<keyword evidence="3 7" id="KW-0863">Zinc-finger</keyword>
<comment type="caution">
    <text evidence="11">The sequence shown here is derived from an EMBL/GenBank/DDBJ whole genome shotgun (WGS) entry which is preliminary data.</text>
</comment>
<dbReference type="PROSITE" id="PS50808">
    <property type="entry name" value="ZF_BED"/>
    <property type="match status" value="1"/>
</dbReference>
<evidence type="ECO:0000259" key="10">
    <source>
        <dbReference type="PROSITE" id="PS50808"/>
    </source>
</evidence>
<dbReference type="Proteomes" id="UP000265515">
    <property type="component" value="Unassembled WGS sequence"/>
</dbReference>
<dbReference type="InterPro" id="IPR007021">
    <property type="entry name" value="DUF659"/>
</dbReference>
<dbReference type="GO" id="GO:0046983">
    <property type="term" value="F:protein dimerization activity"/>
    <property type="evidence" value="ECO:0007669"/>
    <property type="project" value="InterPro"/>
</dbReference>
<feature type="compositionally biased region" description="Basic and acidic residues" evidence="9">
    <location>
        <begin position="870"/>
        <end position="889"/>
    </location>
</feature>
<dbReference type="GO" id="GO:0005634">
    <property type="term" value="C:nucleus"/>
    <property type="evidence" value="ECO:0007669"/>
    <property type="project" value="UniProtKB-SubCell"/>
</dbReference>
<evidence type="ECO:0000256" key="2">
    <source>
        <dbReference type="ARBA" id="ARBA00022723"/>
    </source>
</evidence>
<evidence type="ECO:0000256" key="7">
    <source>
        <dbReference type="PROSITE-ProRule" id="PRU00027"/>
    </source>
</evidence>
<dbReference type="InterPro" id="IPR008906">
    <property type="entry name" value="HATC_C_dom"/>
</dbReference>
<dbReference type="AlphaFoldDB" id="A0A388M7T1"/>
<keyword evidence="4" id="KW-0862">Zinc</keyword>
<evidence type="ECO:0000256" key="3">
    <source>
        <dbReference type="ARBA" id="ARBA00022771"/>
    </source>
</evidence>
<evidence type="ECO:0000313" key="12">
    <source>
        <dbReference type="Proteomes" id="UP000265515"/>
    </source>
</evidence>
<keyword evidence="12" id="KW-1185">Reference proteome</keyword>
<feature type="region of interest" description="Disordered" evidence="9">
    <location>
        <begin position="1163"/>
        <end position="1230"/>
    </location>
</feature>